<reference evidence="1 2" key="1">
    <citation type="submission" date="2019-11" db="EMBL/GenBank/DDBJ databases">
        <title>Whole genome sequence of Oryza granulata.</title>
        <authorList>
            <person name="Li W."/>
        </authorList>
    </citation>
    <scope>NUCLEOTIDE SEQUENCE [LARGE SCALE GENOMIC DNA]</scope>
    <source>
        <strain evidence="2">cv. Menghai</strain>
        <tissue evidence="1">Leaf</tissue>
    </source>
</reference>
<organism evidence="1 2">
    <name type="scientific">Oryza meyeriana var. granulata</name>
    <dbReference type="NCBI Taxonomy" id="110450"/>
    <lineage>
        <taxon>Eukaryota</taxon>
        <taxon>Viridiplantae</taxon>
        <taxon>Streptophyta</taxon>
        <taxon>Embryophyta</taxon>
        <taxon>Tracheophyta</taxon>
        <taxon>Spermatophyta</taxon>
        <taxon>Magnoliopsida</taxon>
        <taxon>Liliopsida</taxon>
        <taxon>Poales</taxon>
        <taxon>Poaceae</taxon>
        <taxon>BOP clade</taxon>
        <taxon>Oryzoideae</taxon>
        <taxon>Oryzeae</taxon>
        <taxon>Oryzinae</taxon>
        <taxon>Oryza</taxon>
        <taxon>Oryza meyeriana</taxon>
    </lineage>
</organism>
<dbReference type="AlphaFoldDB" id="A0A6G1EHK1"/>
<accession>A0A6G1EHK1</accession>
<proteinExistence type="predicted"/>
<dbReference type="EMBL" id="SPHZ02000003">
    <property type="protein sequence ID" value="KAF0924278.1"/>
    <property type="molecule type" value="Genomic_DNA"/>
</dbReference>
<sequence length="86" mass="9066">MAGGAWWPSAQGDKQGGVTCGEEKGVIEAGGVDQGAAVREIDVRRRLDGIAHGEVWRGLGKGTNWRQYCAEGRKGGKNRAESSPGK</sequence>
<dbReference type="Proteomes" id="UP000479710">
    <property type="component" value="Unassembled WGS sequence"/>
</dbReference>
<evidence type="ECO:0000313" key="1">
    <source>
        <dbReference type="EMBL" id="KAF0924278.1"/>
    </source>
</evidence>
<evidence type="ECO:0000313" key="2">
    <source>
        <dbReference type="Proteomes" id="UP000479710"/>
    </source>
</evidence>
<gene>
    <name evidence="1" type="ORF">E2562_009981</name>
</gene>
<comment type="caution">
    <text evidence="1">The sequence shown here is derived from an EMBL/GenBank/DDBJ whole genome shotgun (WGS) entry which is preliminary data.</text>
</comment>
<protein>
    <submittedName>
        <fullName evidence="1">Uncharacterized protein</fullName>
    </submittedName>
</protein>
<keyword evidence="2" id="KW-1185">Reference proteome</keyword>
<name>A0A6G1EHK1_9ORYZ</name>